<evidence type="ECO:0000313" key="3">
    <source>
        <dbReference type="Proteomes" id="UP000637002"/>
    </source>
</evidence>
<keyword evidence="3" id="KW-1185">Reference proteome</keyword>
<dbReference type="Proteomes" id="UP000637002">
    <property type="component" value="Unassembled WGS sequence"/>
</dbReference>
<protein>
    <submittedName>
        <fullName evidence="2">DSBA oxidoreductase</fullName>
    </submittedName>
</protein>
<accession>A0A916X8V9</accession>
<dbReference type="AlphaFoldDB" id="A0A916X8V9"/>
<dbReference type="SUPFAM" id="SSF52833">
    <property type="entry name" value="Thioredoxin-like"/>
    <property type="match status" value="1"/>
</dbReference>
<dbReference type="InterPro" id="IPR036249">
    <property type="entry name" value="Thioredoxin-like_sf"/>
</dbReference>
<gene>
    <name evidence="2" type="ORF">GCM10010994_13070</name>
</gene>
<dbReference type="Pfam" id="PF01323">
    <property type="entry name" value="DSBA"/>
    <property type="match status" value="1"/>
</dbReference>
<evidence type="ECO:0000313" key="2">
    <source>
        <dbReference type="EMBL" id="GGC55560.1"/>
    </source>
</evidence>
<reference evidence="2" key="2">
    <citation type="submission" date="2020-09" db="EMBL/GenBank/DDBJ databases">
        <authorList>
            <person name="Sun Q."/>
            <person name="Zhou Y."/>
        </authorList>
    </citation>
    <scope>NUCLEOTIDE SEQUENCE</scope>
    <source>
        <strain evidence="2">CGMCC 1.12919</strain>
    </source>
</reference>
<evidence type="ECO:0000259" key="1">
    <source>
        <dbReference type="Pfam" id="PF01323"/>
    </source>
</evidence>
<comment type="caution">
    <text evidence="2">The sequence shown here is derived from an EMBL/GenBank/DDBJ whole genome shotgun (WGS) entry which is preliminary data.</text>
</comment>
<feature type="domain" description="DSBA-like thioredoxin" evidence="1">
    <location>
        <begin position="11"/>
        <end position="211"/>
    </location>
</feature>
<dbReference type="PANTHER" id="PTHR13887:SF41">
    <property type="entry name" value="THIOREDOXIN SUPERFAMILY PROTEIN"/>
    <property type="match status" value="1"/>
</dbReference>
<proteinExistence type="predicted"/>
<dbReference type="CDD" id="cd03024">
    <property type="entry name" value="DsbA_FrnE"/>
    <property type="match status" value="1"/>
</dbReference>
<sequence>MSSAQALPIHVDVVSDVVCPWCFIGKRRIEHAIALAPDVAVALTWRPFQLDATIPRQGLDRQEYMQRKFGSLEKVRSISERLTAEGEKEGIGFRFDRIKRSPNTLDAHRLIRWAGAADVQGAVVEALFTRFFIEGDDIGDATVLKAIAAEAGMDADVVGELLAGDADVGRVQEEIGYAAEGGVTGVPCFIFAERLAIPGAQEPATLARYMQRIAAKIAGENVATANAPA</sequence>
<dbReference type="RefSeq" id="WP_188608332.1">
    <property type="nucleotide sequence ID" value="NZ_BMGG01000002.1"/>
</dbReference>
<dbReference type="EMBL" id="BMGG01000002">
    <property type="protein sequence ID" value="GGC55560.1"/>
    <property type="molecule type" value="Genomic_DNA"/>
</dbReference>
<dbReference type="InterPro" id="IPR001853">
    <property type="entry name" value="DSBA-like_thioredoxin_dom"/>
</dbReference>
<dbReference type="PANTHER" id="PTHR13887">
    <property type="entry name" value="GLUTATHIONE S-TRANSFERASE KAPPA"/>
    <property type="match status" value="1"/>
</dbReference>
<reference evidence="2" key="1">
    <citation type="journal article" date="2014" name="Int. J. Syst. Evol. Microbiol.">
        <title>Complete genome sequence of Corynebacterium casei LMG S-19264T (=DSM 44701T), isolated from a smear-ripened cheese.</title>
        <authorList>
            <consortium name="US DOE Joint Genome Institute (JGI-PGF)"/>
            <person name="Walter F."/>
            <person name="Albersmeier A."/>
            <person name="Kalinowski J."/>
            <person name="Ruckert C."/>
        </authorList>
    </citation>
    <scope>NUCLEOTIDE SEQUENCE</scope>
    <source>
        <strain evidence="2">CGMCC 1.12919</strain>
    </source>
</reference>
<dbReference type="Gene3D" id="3.40.30.10">
    <property type="entry name" value="Glutaredoxin"/>
    <property type="match status" value="1"/>
</dbReference>
<organism evidence="2 3">
    <name type="scientific">Chelatococcus reniformis</name>
    <dbReference type="NCBI Taxonomy" id="1494448"/>
    <lineage>
        <taxon>Bacteria</taxon>
        <taxon>Pseudomonadati</taxon>
        <taxon>Pseudomonadota</taxon>
        <taxon>Alphaproteobacteria</taxon>
        <taxon>Hyphomicrobiales</taxon>
        <taxon>Chelatococcaceae</taxon>
        <taxon>Chelatococcus</taxon>
    </lineage>
</organism>
<name>A0A916X8V9_9HYPH</name>
<dbReference type="GO" id="GO:0016491">
    <property type="term" value="F:oxidoreductase activity"/>
    <property type="evidence" value="ECO:0007669"/>
    <property type="project" value="InterPro"/>
</dbReference>